<comment type="caution">
    <text evidence="3">The sequence shown here is derived from an EMBL/GenBank/DDBJ whole genome shotgun (WGS) entry which is preliminary data.</text>
</comment>
<dbReference type="InterPro" id="IPR012334">
    <property type="entry name" value="Pectin_lyas_fold"/>
</dbReference>
<evidence type="ECO:0000313" key="4">
    <source>
        <dbReference type="Proteomes" id="UP001055025"/>
    </source>
</evidence>
<sequence>METADVVWMPRKAVVSWACARAAVVETPPESVRLDIRDFGAAGDGRRDDTGSIQAAVARCAEGGTVEVPAGRYRVSSLWLKDGVSLHLAQGAELLAVYDREGRALLPPSQARTDGGAPYPLGTWEGAPGRGSPVPCPPPS</sequence>
<dbReference type="PANTHER" id="PTHR31339">
    <property type="entry name" value="PECTIN LYASE-RELATED"/>
    <property type="match status" value="1"/>
</dbReference>
<feature type="region of interest" description="Disordered" evidence="1">
    <location>
        <begin position="106"/>
        <end position="140"/>
    </location>
</feature>
<dbReference type="InterPro" id="IPR011050">
    <property type="entry name" value="Pectin_lyase_fold/virulence"/>
</dbReference>
<gene>
    <name evidence="3" type="ORF">ATOP_16570</name>
</gene>
<reference evidence="3" key="1">
    <citation type="journal article" date="2022" name="Int. J. Syst. Evol. Microbiol.">
        <title>Granulimonas faecalis gen. nov., sp. nov., and Leptogranulimonas caecicola gen. nov., sp. nov., novel lactate-producing Atopobiaceae bacteria isolated from mouse intestines, and an emended description of the family Atopobiaceae.</title>
        <authorList>
            <person name="Morinaga K."/>
            <person name="Kusada H."/>
            <person name="Sakamoto S."/>
            <person name="Murakami T."/>
            <person name="Toyoda A."/>
            <person name="Mori H."/>
            <person name="Meng X.Y."/>
            <person name="Takashino M."/>
            <person name="Murotomi K."/>
            <person name="Tamaki H."/>
        </authorList>
    </citation>
    <scope>NUCLEOTIDE SEQUENCE</scope>
    <source>
        <strain evidence="3">OPF53</strain>
    </source>
</reference>
<proteinExistence type="predicted"/>
<dbReference type="AlphaFoldDB" id="A0AAV5B3D5"/>
<accession>A0AAV5B3D5</accession>
<organism evidence="3 4">
    <name type="scientific">Granulimonas faecalis</name>
    <dbReference type="NCBI Taxonomy" id="2894155"/>
    <lineage>
        <taxon>Bacteria</taxon>
        <taxon>Bacillati</taxon>
        <taxon>Actinomycetota</taxon>
        <taxon>Coriobacteriia</taxon>
        <taxon>Coriobacteriales</taxon>
        <taxon>Kribbibacteriaceae</taxon>
        <taxon>Granulimonas</taxon>
    </lineage>
</organism>
<dbReference type="Gene3D" id="2.160.20.10">
    <property type="entry name" value="Single-stranded right-handed beta-helix, Pectin lyase-like"/>
    <property type="match status" value="1"/>
</dbReference>
<evidence type="ECO:0000259" key="2">
    <source>
        <dbReference type="Pfam" id="PF12708"/>
    </source>
</evidence>
<protein>
    <recommendedName>
        <fullName evidence="2">Rhamnogalacturonase A/B/Epimerase-like pectate lyase domain-containing protein</fullName>
    </recommendedName>
</protein>
<dbReference type="Pfam" id="PF12708">
    <property type="entry name" value="Pect-lyase_RHGA_epim"/>
    <property type="match status" value="1"/>
</dbReference>
<dbReference type="RefSeq" id="WP_168354070.1">
    <property type="nucleotide sequence ID" value="NZ_BQKC01000001.1"/>
</dbReference>
<keyword evidence="4" id="KW-1185">Reference proteome</keyword>
<dbReference type="InterPro" id="IPR024535">
    <property type="entry name" value="RHGA/B-epi-like_pectate_lyase"/>
</dbReference>
<name>A0AAV5B3D5_9ACTN</name>
<dbReference type="InterPro" id="IPR051801">
    <property type="entry name" value="GH28_Enzymes"/>
</dbReference>
<evidence type="ECO:0000256" key="1">
    <source>
        <dbReference type="SAM" id="MobiDB-lite"/>
    </source>
</evidence>
<dbReference type="EMBL" id="BQKC01000001">
    <property type="protein sequence ID" value="GJM56002.1"/>
    <property type="molecule type" value="Genomic_DNA"/>
</dbReference>
<dbReference type="SUPFAM" id="SSF51126">
    <property type="entry name" value="Pectin lyase-like"/>
    <property type="match status" value="1"/>
</dbReference>
<evidence type="ECO:0000313" key="3">
    <source>
        <dbReference type="EMBL" id="GJM56002.1"/>
    </source>
</evidence>
<feature type="domain" description="Rhamnogalacturonase A/B/Epimerase-like pectate lyase" evidence="2">
    <location>
        <begin position="36"/>
        <end position="77"/>
    </location>
</feature>
<dbReference type="Proteomes" id="UP001055025">
    <property type="component" value="Unassembled WGS sequence"/>
</dbReference>